<gene>
    <name evidence="1" type="ORF">C1H46_044316</name>
</gene>
<evidence type="ECO:0000313" key="1">
    <source>
        <dbReference type="EMBL" id="TQD70149.1"/>
    </source>
</evidence>
<proteinExistence type="predicted"/>
<organism evidence="1 2">
    <name type="scientific">Malus baccata</name>
    <name type="common">Siberian crab apple</name>
    <name type="synonym">Pyrus baccata</name>
    <dbReference type="NCBI Taxonomy" id="106549"/>
    <lineage>
        <taxon>Eukaryota</taxon>
        <taxon>Viridiplantae</taxon>
        <taxon>Streptophyta</taxon>
        <taxon>Embryophyta</taxon>
        <taxon>Tracheophyta</taxon>
        <taxon>Spermatophyta</taxon>
        <taxon>Magnoliopsida</taxon>
        <taxon>eudicotyledons</taxon>
        <taxon>Gunneridae</taxon>
        <taxon>Pentapetalae</taxon>
        <taxon>rosids</taxon>
        <taxon>fabids</taxon>
        <taxon>Rosales</taxon>
        <taxon>Rosaceae</taxon>
        <taxon>Amygdaloideae</taxon>
        <taxon>Maleae</taxon>
        <taxon>Malus</taxon>
    </lineage>
</organism>
<protein>
    <submittedName>
        <fullName evidence="1">Uncharacterized protein</fullName>
    </submittedName>
</protein>
<evidence type="ECO:0000313" key="2">
    <source>
        <dbReference type="Proteomes" id="UP000315295"/>
    </source>
</evidence>
<comment type="caution">
    <text evidence="1">The sequence shown here is derived from an EMBL/GenBank/DDBJ whole genome shotgun (WGS) entry which is preliminary data.</text>
</comment>
<accession>A0A540K7F8</accession>
<reference evidence="1 2" key="1">
    <citation type="journal article" date="2019" name="G3 (Bethesda)">
        <title>Sequencing of a Wild Apple (Malus baccata) Genome Unravels the Differences Between Cultivated and Wild Apple Species Regarding Disease Resistance and Cold Tolerance.</title>
        <authorList>
            <person name="Chen X."/>
        </authorList>
    </citation>
    <scope>NUCLEOTIDE SEQUENCE [LARGE SCALE GENOMIC DNA]</scope>
    <source>
        <strain evidence="2">cv. Shandingzi</strain>
        <tissue evidence="1">Leaves</tissue>
    </source>
</reference>
<dbReference type="AlphaFoldDB" id="A0A540K7F8"/>
<sequence length="67" mass="7622">MTLIIEFYEHIDHCRQLVIKSIAGKCSTLSEIVTKDSELVEKIEVKNELPCMEPPLLVGFLHVNRIG</sequence>
<name>A0A540K7F8_MALBA</name>
<keyword evidence="2" id="KW-1185">Reference proteome</keyword>
<dbReference type="EMBL" id="VIEB01001956">
    <property type="protein sequence ID" value="TQD70149.1"/>
    <property type="molecule type" value="Genomic_DNA"/>
</dbReference>
<dbReference type="Proteomes" id="UP000315295">
    <property type="component" value="Unassembled WGS sequence"/>
</dbReference>